<evidence type="ECO:0000256" key="1">
    <source>
        <dbReference type="ARBA" id="ARBA00001974"/>
    </source>
</evidence>
<feature type="domain" description="Acyl-CoA dehydrogenase/oxidase C-terminal" evidence="7">
    <location>
        <begin position="544"/>
        <end position="685"/>
    </location>
</feature>
<dbReference type="PANTHER" id="PTHR43292">
    <property type="entry name" value="ACYL-COA DEHYDROGENASE"/>
    <property type="match status" value="1"/>
</dbReference>
<dbReference type="SUPFAM" id="SSF56645">
    <property type="entry name" value="Acyl-CoA dehydrogenase NM domain-like"/>
    <property type="match status" value="2"/>
</dbReference>
<dbReference type="InterPro" id="IPR009075">
    <property type="entry name" value="AcylCo_DH/oxidase_C"/>
</dbReference>
<evidence type="ECO:0000259" key="9">
    <source>
        <dbReference type="Pfam" id="PF02771"/>
    </source>
</evidence>
<dbReference type="RefSeq" id="WP_091381757.1">
    <property type="nucleotide sequence ID" value="NZ_FNDV01000001.1"/>
</dbReference>
<evidence type="ECO:0000313" key="10">
    <source>
        <dbReference type="EMBL" id="SDP64954.1"/>
    </source>
</evidence>
<protein>
    <submittedName>
        <fullName evidence="10">Acyl-CoA dehydrogenase</fullName>
    </submittedName>
</protein>
<dbReference type="Pfam" id="PF00441">
    <property type="entry name" value="Acyl-CoA_dh_1"/>
    <property type="match status" value="2"/>
</dbReference>
<dbReference type="Gene3D" id="1.10.540.10">
    <property type="entry name" value="Acyl-CoA dehydrogenase/oxidase, N-terminal domain"/>
    <property type="match status" value="2"/>
</dbReference>
<evidence type="ECO:0000256" key="3">
    <source>
        <dbReference type="ARBA" id="ARBA00022630"/>
    </source>
</evidence>
<evidence type="ECO:0000259" key="8">
    <source>
        <dbReference type="Pfam" id="PF02770"/>
    </source>
</evidence>
<feature type="domain" description="Acyl-CoA dehydrogenase/oxidase N-terminal" evidence="9">
    <location>
        <begin position="6"/>
        <end position="108"/>
    </location>
</feature>
<dbReference type="Gene3D" id="2.40.110.10">
    <property type="entry name" value="Butyryl-CoA Dehydrogenase, subunit A, domain 2"/>
    <property type="match status" value="1"/>
</dbReference>
<evidence type="ECO:0000256" key="6">
    <source>
        <dbReference type="RuleBase" id="RU362125"/>
    </source>
</evidence>
<organism evidence="10 11">
    <name type="scientific">Actinokineospora alba</name>
    <dbReference type="NCBI Taxonomy" id="504798"/>
    <lineage>
        <taxon>Bacteria</taxon>
        <taxon>Bacillati</taxon>
        <taxon>Actinomycetota</taxon>
        <taxon>Actinomycetes</taxon>
        <taxon>Pseudonocardiales</taxon>
        <taxon>Pseudonocardiaceae</taxon>
        <taxon>Actinokineospora</taxon>
    </lineage>
</organism>
<dbReference type="EMBL" id="FNJB01000011">
    <property type="protein sequence ID" value="SDP64954.1"/>
    <property type="molecule type" value="Genomic_DNA"/>
</dbReference>
<name>A0A1H0UFJ3_9PSEU</name>
<evidence type="ECO:0000313" key="11">
    <source>
        <dbReference type="Proteomes" id="UP000199651"/>
    </source>
</evidence>
<sequence>MPIAVTEEQRAIQDAVRAVAARVAPHRSVREHVPHCTRELIDLGVLGMAVSAEFGGAGGSVSDLAAALEQSAYELFGGPLLTSALAGLLLAEAGTPEAKELLPGLVDGTVSVTVALCPDGVAVRADGTLGGEVLVAAADQLVVGAGELWWVVPTAGRTEPVETLDFSRPLVRVRLDGIRPEAALPGLTAARVADLAVTLGAAEAAGIARWCLDTAVAHAKVREQFGKPIGSFQAVKHLCAHMLCRSERAAAVAWDAARADDPVAAAVAGAIALDAAVDNAKDCVQVLGGIGFTWEHDAHLYLRRASALRSLLGGSARWRQRAATLVVGGARRRLGIDVGVDEDVREQVRRIAALPVEKQRAALVDTGYLVPHWPKPFGLGASARTQLVIDAELAAAGVRRPDLVIGAWAVPTILRHGTDEQRERFAWPTLRGEIAWCQLFSEPEAGSDLAALRTRATKVDGGWSLSGQKVWTSRAREADWGICLARTNPEVAKHKGITYFLVDMTAPGITLRPLREITGESMFNEVFLDDVFVPDDCVVGAVDGGWALARATLADERVAMGSGSAVGESVEKLVSALGPVTDPVVLDRLGGLVADGTAVSLVDLRSTLRTLDGQGPGPESGVRKLIGVRHRQAVAEAAVDLLGQHGAVVDERSSAALHEFLLSRCLTIAGGTEQILLTVAGERVLGLPRD</sequence>
<dbReference type="InterPro" id="IPR036250">
    <property type="entry name" value="AcylCo_DH-like_C"/>
</dbReference>
<dbReference type="GO" id="GO:0005886">
    <property type="term" value="C:plasma membrane"/>
    <property type="evidence" value="ECO:0007669"/>
    <property type="project" value="TreeGrafter"/>
</dbReference>
<dbReference type="OrthoDB" id="2431337at2"/>
<dbReference type="InterPro" id="IPR046373">
    <property type="entry name" value="Acyl-CoA_Oxase/DH_mid-dom_sf"/>
</dbReference>
<comment type="cofactor">
    <cofactor evidence="1 6">
        <name>FAD</name>
        <dbReference type="ChEBI" id="CHEBI:57692"/>
    </cofactor>
</comment>
<feature type="domain" description="Acyl-CoA dehydrogenase/oxidase N-terminal" evidence="9">
    <location>
        <begin position="349"/>
        <end position="433"/>
    </location>
</feature>
<keyword evidence="3 6" id="KW-0285">Flavoprotein</keyword>
<keyword evidence="4 6" id="KW-0274">FAD</keyword>
<feature type="domain" description="Acyl-CoA oxidase/dehydrogenase middle" evidence="8">
    <location>
        <begin position="437"/>
        <end position="531"/>
    </location>
</feature>
<feature type="domain" description="Acyl-CoA dehydrogenase/oxidase C-terminal" evidence="7">
    <location>
        <begin position="201"/>
        <end position="315"/>
    </location>
</feature>
<dbReference type="SUPFAM" id="SSF47203">
    <property type="entry name" value="Acyl-CoA dehydrogenase C-terminal domain-like"/>
    <property type="match status" value="2"/>
</dbReference>
<accession>A0A1H0UFJ3</accession>
<gene>
    <name evidence="10" type="ORF">SAMN05192558_111153</name>
</gene>
<proteinExistence type="inferred from homology"/>
<dbReference type="InterPro" id="IPR009100">
    <property type="entry name" value="AcylCoA_DH/oxidase_NM_dom_sf"/>
</dbReference>
<comment type="similarity">
    <text evidence="2 6">Belongs to the acyl-CoA dehydrogenase family.</text>
</comment>
<evidence type="ECO:0000259" key="7">
    <source>
        <dbReference type="Pfam" id="PF00441"/>
    </source>
</evidence>
<reference evidence="11" key="1">
    <citation type="submission" date="2016-10" db="EMBL/GenBank/DDBJ databases">
        <authorList>
            <person name="Varghese N."/>
            <person name="Submissions S."/>
        </authorList>
    </citation>
    <scope>NUCLEOTIDE SEQUENCE [LARGE SCALE GENOMIC DNA]</scope>
    <source>
        <strain evidence="11">IBRC-M 10655</strain>
    </source>
</reference>
<dbReference type="Proteomes" id="UP000199651">
    <property type="component" value="Unassembled WGS sequence"/>
</dbReference>
<keyword evidence="5 6" id="KW-0560">Oxidoreductase</keyword>
<evidence type="ECO:0000256" key="5">
    <source>
        <dbReference type="ARBA" id="ARBA00023002"/>
    </source>
</evidence>
<dbReference type="InterPro" id="IPR013786">
    <property type="entry name" value="AcylCoA_DH/ox_N"/>
</dbReference>
<dbReference type="FunFam" id="2.40.110.10:FF:000011">
    <property type="entry name" value="Acyl-CoA dehydrogenase FadE34"/>
    <property type="match status" value="1"/>
</dbReference>
<dbReference type="Pfam" id="PF02770">
    <property type="entry name" value="Acyl-CoA_dh_M"/>
    <property type="match status" value="1"/>
</dbReference>
<keyword evidence="11" id="KW-1185">Reference proteome</keyword>
<dbReference type="GO" id="GO:0050660">
    <property type="term" value="F:flavin adenine dinucleotide binding"/>
    <property type="evidence" value="ECO:0007669"/>
    <property type="project" value="InterPro"/>
</dbReference>
<dbReference type="GO" id="GO:0016627">
    <property type="term" value="F:oxidoreductase activity, acting on the CH-CH group of donors"/>
    <property type="evidence" value="ECO:0007669"/>
    <property type="project" value="InterPro"/>
</dbReference>
<dbReference type="Gene3D" id="1.20.140.10">
    <property type="entry name" value="Butyryl-CoA Dehydrogenase, subunit A, domain 3"/>
    <property type="match status" value="2"/>
</dbReference>
<dbReference type="STRING" id="504798.SAMN05421871_101428"/>
<dbReference type="InterPro" id="IPR037069">
    <property type="entry name" value="AcylCoA_DH/ox_N_sf"/>
</dbReference>
<evidence type="ECO:0000256" key="2">
    <source>
        <dbReference type="ARBA" id="ARBA00009347"/>
    </source>
</evidence>
<dbReference type="InterPro" id="IPR052161">
    <property type="entry name" value="Mycobact_Acyl-CoA_DH"/>
</dbReference>
<dbReference type="Pfam" id="PF02771">
    <property type="entry name" value="Acyl-CoA_dh_N"/>
    <property type="match status" value="2"/>
</dbReference>
<dbReference type="PANTHER" id="PTHR43292:SF4">
    <property type="entry name" value="ACYL-COA DEHYDROGENASE FADE34"/>
    <property type="match status" value="1"/>
</dbReference>
<evidence type="ECO:0000256" key="4">
    <source>
        <dbReference type="ARBA" id="ARBA00022827"/>
    </source>
</evidence>
<dbReference type="InterPro" id="IPR006091">
    <property type="entry name" value="Acyl-CoA_Oxase/DH_mid-dom"/>
</dbReference>
<dbReference type="AlphaFoldDB" id="A0A1H0UFJ3"/>